<feature type="compositionally biased region" description="Low complexity" evidence="1">
    <location>
        <begin position="752"/>
        <end position="762"/>
    </location>
</feature>
<evidence type="ECO:0000313" key="2">
    <source>
        <dbReference type="EMBL" id="ORX77371.1"/>
    </source>
</evidence>
<reference evidence="2 3" key="1">
    <citation type="submission" date="2016-08" db="EMBL/GenBank/DDBJ databases">
        <title>A Parts List for Fungal Cellulosomes Revealed by Comparative Genomics.</title>
        <authorList>
            <consortium name="DOE Joint Genome Institute"/>
            <person name="Haitjema C.H."/>
            <person name="Gilmore S.P."/>
            <person name="Henske J.K."/>
            <person name="Solomon K.V."/>
            <person name="De Groot R."/>
            <person name="Kuo A."/>
            <person name="Mondo S.J."/>
            <person name="Salamov A.A."/>
            <person name="Labutti K."/>
            <person name="Zhao Z."/>
            <person name="Chiniquy J."/>
            <person name="Barry K."/>
            <person name="Brewer H.M."/>
            <person name="Purvine S.O."/>
            <person name="Wright A.T."/>
            <person name="Boxma B."/>
            <person name="Van Alen T."/>
            <person name="Hackstein J.H."/>
            <person name="Baker S.E."/>
            <person name="Grigoriev I.V."/>
            <person name="O'Malley M.A."/>
        </authorList>
    </citation>
    <scope>NUCLEOTIDE SEQUENCE [LARGE SCALE GENOMIC DNA]</scope>
    <source>
        <strain evidence="2 3">S4</strain>
    </source>
</reference>
<reference evidence="2 3" key="2">
    <citation type="submission" date="2016-08" db="EMBL/GenBank/DDBJ databases">
        <title>Pervasive Adenine N6-methylation of Active Genes in Fungi.</title>
        <authorList>
            <consortium name="DOE Joint Genome Institute"/>
            <person name="Mondo S.J."/>
            <person name="Dannebaum R.O."/>
            <person name="Kuo R.C."/>
            <person name="Labutti K."/>
            <person name="Haridas S."/>
            <person name="Kuo A."/>
            <person name="Salamov A."/>
            <person name="Ahrendt S.R."/>
            <person name="Lipzen A."/>
            <person name="Sullivan W."/>
            <person name="Andreopoulos W.B."/>
            <person name="Clum A."/>
            <person name="Lindquist E."/>
            <person name="Daum C."/>
            <person name="Ramamoorthy G.K."/>
            <person name="Gryganskyi A."/>
            <person name="Culley D."/>
            <person name="Magnuson J.K."/>
            <person name="James T.Y."/>
            <person name="O'Malley M.A."/>
            <person name="Stajich J.E."/>
            <person name="Spatafora J.W."/>
            <person name="Visel A."/>
            <person name="Grigoriev I.V."/>
        </authorList>
    </citation>
    <scope>NUCLEOTIDE SEQUENCE [LARGE SCALE GENOMIC DNA]</scope>
    <source>
        <strain evidence="2 3">S4</strain>
    </source>
</reference>
<evidence type="ECO:0000256" key="1">
    <source>
        <dbReference type="SAM" id="MobiDB-lite"/>
    </source>
</evidence>
<feature type="region of interest" description="Disordered" evidence="1">
    <location>
        <begin position="697"/>
        <end position="728"/>
    </location>
</feature>
<feature type="compositionally biased region" description="Low complexity" evidence="1">
    <location>
        <begin position="622"/>
        <end position="636"/>
    </location>
</feature>
<feature type="compositionally biased region" description="Acidic residues" evidence="1">
    <location>
        <begin position="899"/>
        <end position="913"/>
    </location>
</feature>
<organism evidence="2 3">
    <name type="scientific">Anaeromyces robustus</name>
    <dbReference type="NCBI Taxonomy" id="1754192"/>
    <lineage>
        <taxon>Eukaryota</taxon>
        <taxon>Fungi</taxon>
        <taxon>Fungi incertae sedis</taxon>
        <taxon>Chytridiomycota</taxon>
        <taxon>Chytridiomycota incertae sedis</taxon>
        <taxon>Neocallimastigomycetes</taxon>
        <taxon>Neocallimastigales</taxon>
        <taxon>Neocallimastigaceae</taxon>
        <taxon>Anaeromyces</taxon>
    </lineage>
</organism>
<comment type="caution">
    <text evidence="2">The sequence shown here is derived from an EMBL/GenBank/DDBJ whole genome shotgun (WGS) entry which is preliminary data.</text>
</comment>
<feature type="region of interest" description="Disordered" evidence="1">
    <location>
        <begin position="741"/>
        <end position="822"/>
    </location>
</feature>
<feature type="compositionally biased region" description="Low complexity" evidence="1">
    <location>
        <begin position="260"/>
        <end position="280"/>
    </location>
</feature>
<feature type="compositionally biased region" description="Low complexity" evidence="1">
    <location>
        <begin position="872"/>
        <end position="898"/>
    </location>
</feature>
<gene>
    <name evidence="2" type="ORF">BCR32DRAFT_295657</name>
</gene>
<feature type="compositionally biased region" description="Basic and acidic residues" evidence="1">
    <location>
        <begin position="637"/>
        <end position="653"/>
    </location>
</feature>
<feature type="compositionally biased region" description="Pro residues" evidence="1">
    <location>
        <begin position="712"/>
        <end position="723"/>
    </location>
</feature>
<dbReference type="STRING" id="1754192.A0A1Y1WUY9"/>
<dbReference type="EMBL" id="MCFG01000251">
    <property type="protein sequence ID" value="ORX77371.1"/>
    <property type="molecule type" value="Genomic_DNA"/>
</dbReference>
<feature type="region of interest" description="Disordered" evidence="1">
    <location>
        <begin position="227"/>
        <end position="290"/>
    </location>
</feature>
<proteinExistence type="predicted"/>
<feature type="compositionally biased region" description="Acidic residues" evidence="1">
    <location>
        <begin position="241"/>
        <end position="257"/>
    </location>
</feature>
<feature type="compositionally biased region" description="Basic and acidic residues" evidence="1">
    <location>
        <begin position="741"/>
        <end position="750"/>
    </location>
</feature>
<feature type="compositionally biased region" description="Low complexity" evidence="1">
    <location>
        <begin position="770"/>
        <end position="819"/>
    </location>
</feature>
<feature type="region of interest" description="Disordered" evidence="1">
    <location>
        <begin position="622"/>
        <end position="657"/>
    </location>
</feature>
<dbReference type="Proteomes" id="UP000193944">
    <property type="component" value="Unassembled WGS sequence"/>
</dbReference>
<feature type="region of interest" description="Disordered" evidence="1">
    <location>
        <begin position="49"/>
        <end position="70"/>
    </location>
</feature>
<feature type="compositionally biased region" description="Low complexity" evidence="1">
    <location>
        <begin position="49"/>
        <end position="64"/>
    </location>
</feature>
<evidence type="ECO:0000313" key="3">
    <source>
        <dbReference type="Proteomes" id="UP000193944"/>
    </source>
</evidence>
<name>A0A1Y1WUY9_9FUNG</name>
<protein>
    <submittedName>
        <fullName evidence="2">Uncharacterized protein</fullName>
    </submittedName>
</protein>
<feature type="compositionally biased region" description="Low complexity" evidence="1">
    <location>
        <begin position="228"/>
        <end position="240"/>
    </location>
</feature>
<keyword evidence="3" id="KW-1185">Reference proteome</keyword>
<feature type="compositionally biased region" description="Low complexity" evidence="1">
    <location>
        <begin position="849"/>
        <end position="858"/>
    </location>
</feature>
<sequence length="1284" mass="148081">MEINSWKSCSSPYDSLNNDINTNNTYKDNNNAYDTYEISNNNNVNENYTTNNNYDNNDDSISTYRKNSRGRRKSVIFKDEVDEVPNDDTSFSLTLERNFNKNFSNNSKYESILQSSPPSQFNNGVNSYDPSPINININVNDNERPILLNSNTPNRGNGRRGSILKTSVNHEKIVYNNNDTYFYVDNNPQQRMKEENLINDNNNNINDNNDNYNKNITDINDDFKDNIDNNTNNNNNKDNDNNYDNDTDNNNDNDDKGDDSNSNNDNNNNDNNNNDNNNYDNDNDATFNSSFSDIPIETLNDFNTDESELINDLPNTSTELINNMKFKNDITQSPFLSFNNLSWNDNNSFISNNTYSRQYTNDNNNNKYNNYNYNNNNNHETQYNNKIPLSNILDQNIKYYQDVNGPYYDENFMTPIRKIGNKNLENIAPVKHIRYPEENYHHKESYQDEDITERTPNGFAIHKGLQLASKQIYNNQTRKPNAEALEKQWRQLDIKSKKFYNLREKQREERFKKMLHKKITNSISIPQKNTKIIHQNEYNNDNENQDQLEIMKNFKNLSIKKFPQPHKNDILIIDPRIIEKLNNKSRIIPTQNELNKRSINKFNDKSLDIKPLSSSYVLKSINSNNNNYNNNNNGNKNDYKNNKNNKNNKDNKDKSKKFTSYENLITNKQLSLASHNNNNTTPSFSLPNLYLTENINSNSDYSLDNPLQQNSPPHPHSPPPKPPSLLHDKFDQFSFLQDKDELSSNEKLKNENSPPSFSSSSPSPSPSPSPSSSSPPFTNSTTTTTTTTNSNSNPTITKTTKAKTTTPPNNNNNNNNINKSLKSFIPVPSKSYLSTNTLDSLNLINSSKSIHSSDSSNIPNPYNLPYSPHSQTSTTTTTTTTTTKETNDNINDNNYNNDNDNDNDDDNDDDDIESNIISIDSNEINNNLDNNNININSTIFKGKHRLNLKKAISEPFIKSITKKKFNEKVKNIDFKTPVQNSTNYYIQNNWQELKENKLNFKKLEKSIKERLITEVKPTGRETFINTIIKENTEKPAYYYKNYLTETFGKDRQHLVQNHIDQLKQKLNNNNNNNNNNNQNPLTFSTTIHGIKIDIDANGDVNTLQTKKAVKSINHRIANRVTTIQPFENQYKNLISLQDPPPHSSDTIKLNNNSNNNNNISGISYIPRAKKVVNKNWLASLEIKPPSIEEINDLEEYKEVEIITKSNLTLKNNPLEKTYFTNYVTPDGHTYYQENNPDHPIPSYSSLLLNLMNAKQFLYLQLPKPLDISEINPFSETINDFLQKT</sequence>
<accession>A0A1Y1WUY9</accession>
<feature type="region of interest" description="Disordered" evidence="1">
    <location>
        <begin position="849"/>
        <end position="913"/>
    </location>
</feature>
<dbReference type="OrthoDB" id="2157963at2759"/>